<feature type="transmembrane region" description="Helical" evidence="5">
    <location>
        <begin position="168"/>
        <end position="185"/>
    </location>
</feature>
<feature type="transmembrane region" description="Helical" evidence="5">
    <location>
        <begin position="242"/>
        <end position="264"/>
    </location>
</feature>
<sequence length="570" mass="62313">MPKVNQILPAIGAKSTAPTVIHVKQGQLEAQEEQTKSCKIEDIVEEVIHESDKANALHIWALGVVCVVGGQCYGWNAAFETGFIPYVVSQVIMGMAFVVYISSAAEVSGKIAFSGGSYGLARISLGFYPGFIVGFLELLEYIASAAVSVTYVGAFVSGYFGWDQWTEPVIWFFFHGIFISIFQLRGKYIWNFMVFFACTIVGPVILFIFASLSYTDLPKNALFFDNDTSTTFWARGTLSSAYFAWLPYTTWAYAGVECLTLVTSMTKEPKRTIPRGMVSATWTLFIMNVSLVFIVPSLPPGIETIIDDVFPLNNGYGMGVGISDVLGQWLILPAQMGMAAGFFIPYTKLTQALANSNLIPPILGLKNQASTLKPMIASSIFGYLICLVGFFSEAFQQSEQNIFILAGTVCYAAQLVGFIMLRTTYKTETTGYTSPYGIPGAIFSCVVYGLLALSIVGGFQGDGGVAGISLLAFLSILTIYYYTVVKKVQTLSKDEYASVFRFSIVKYNNIRIRNAKKAKKAAAAKRAAANPTESTAPKSWLHLGRWIRFNSVSSSSENSTTNTSGKMFLQ</sequence>
<dbReference type="Proteomes" id="UP000243217">
    <property type="component" value="Unassembled WGS sequence"/>
</dbReference>
<feature type="transmembrane region" description="Helical" evidence="5">
    <location>
        <begin position="465"/>
        <end position="483"/>
    </location>
</feature>
<dbReference type="PANTHER" id="PTHR42770">
    <property type="entry name" value="AMINO ACID TRANSPORTER-RELATED"/>
    <property type="match status" value="1"/>
</dbReference>
<evidence type="ECO:0000256" key="4">
    <source>
        <dbReference type="ARBA" id="ARBA00023136"/>
    </source>
</evidence>
<dbReference type="GO" id="GO:0005886">
    <property type="term" value="C:plasma membrane"/>
    <property type="evidence" value="ECO:0007669"/>
    <property type="project" value="UniProtKB-SubCell"/>
</dbReference>
<feature type="domain" description="Amino acid permease/ SLC12A" evidence="6">
    <location>
        <begin position="78"/>
        <end position="451"/>
    </location>
</feature>
<name>A0A1W0A1Y5_9STRA</name>
<accession>A0A1W0A1Y5</accession>
<evidence type="ECO:0000313" key="8">
    <source>
        <dbReference type="Proteomes" id="UP000243217"/>
    </source>
</evidence>
<dbReference type="AlphaFoldDB" id="A0A1W0A1Y5"/>
<dbReference type="OrthoDB" id="66651at2759"/>
<dbReference type="STRING" id="74557.A0A1W0A1Y5"/>
<keyword evidence="4 5" id="KW-0472">Membrane</keyword>
<dbReference type="Pfam" id="PF00324">
    <property type="entry name" value="AA_permease"/>
    <property type="match status" value="1"/>
</dbReference>
<keyword evidence="3 5" id="KW-1133">Transmembrane helix</keyword>
<feature type="transmembrane region" description="Helical" evidence="5">
    <location>
        <begin position="402"/>
        <end position="424"/>
    </location>
</feature>
<evidence type="ECO:0000256" key="3">
    <source>
        <dbReference type="ARBA" id="ARBA00022989"/>
    </source>
</evidence>
<dbReference type="PANTHER" id="PTHR42770:SF7">
    <property type="entry name" value="MEMBRANE PROTEIN"/>
    <property type="match status" value="1"/>
</dbReference>
<evidence type="ECO:0000259" key="6">
    <source>
        <dbReference type="Pfam" id="PF00324"/>
    </source>
</evidence>
<keyword evidence="8" id="KW-1185">Reference proteome</keyword>
<dbReference type="GO" id="GO:0022857">
    <property type="term" value="F:transmembrane transporter activity"/>
    <property type="evidence" value="ECO:0007669"/>
    <property type="project" value="InterPro"/>
</dbReference>
<evidence type="ECO:0000256" key="5">
    <source>
        <dbReference type="SAM" id="Phobius"/>
    </source>
</evidence>
<dbReference type="Gene3D" id="1.20.1740.10">
    <property type="entry name" value="Amino acid/polyamine transporter I"/>
    <property type="match status" value="1"/>
</dbReference>
<evidence type="ECO:0000313" key="7">
    <source>
        <dbReference type="EMBL" id="OQS04275.1"/>
    </source>
</evidence>
<comment type="subcellular location">
    <subcellularLocation>
        <location evidence="1">Membrane</location>
        <topology evidence="1">Multi-pass membrane protein</topology>
    </subcellularLocation>
</comment>
<feature type="transmembrane region" description="Helical" evidence="5">
    <location>
        <begin position="436"/>
        <end position="459"/>
    </location>
</feature>
<keyword evidence="2 5" id="KW-0812">Transmembrane</keyword>
<evidence type="ECO:0000256" key="2">
    <source>
        <dbReference type="ARBA" id="ARBA00022692"/>
    </source>
</evidence>
<feature type="transmembrane region" description="Helical" evidence="5">
    <location>
        <begin position="83"/>
        <end position="105"/>
    </location>
</feature>
<feature type="transmembrane region" description="Helical" evidence="5">
    <location>
        <begin position="375"/>
        <end position="396"/>
    </location>
</feature>
<comment type="caution">
    <text evidence="7">The sequence shown here is derived from an EMBL/GenBank/DDBJ whole genome shotgun (WGS) entry which is preliminary data.</text>
</comment>
<feature type="transmembrane region" description="Helical" evidence="5">
    <location>
        <begin position="276"/>
        <end position="295"/>
    </location>
</feature>
<dbReference type="InterPro" id="IPR050367">
    <property type="entry name" value="APC_superfamily"/>
</dbReference>
<dbReference type="EMBL" id="JNBS01000648">
    <property type="protein sequence ID" value="OQS04275.1"/>
    <property type="molecule type" value="Genomic_DNA"/>
</dbReference>
<reference evidence="7 8" key="1">
    <citation type="journal article" date="2014" name="Genome Biol. Evol.">
        <title>The secreted proteins of Achlya hypogyna and Thraustotheca clavata identify the ancestral oomycete secretome and reveal gene acquisitions by horizontal gene transfer.</title>
        <authorList>
            <person name="Misner I."/>
            <person name="Blouin N."/>
            <person name="Leonard G."/>
            <person name="Richards T.A."/>
            <person name="Lane C.E."/>
        </authorList>
    </citation>
    <scope>NUCLEOTIDE SEQUENCE [LARGE SCALE GENOMIC DNA]</scope>
    <source>
        <strain evidence="7 8">ATCC 34112</strain>
    </source>
</reference>
<organism evidence="7 8">
    <name type="scientific">Thraustotheca clavata</name>
    <dbReference type="NCBI Taxonomy" id="74557"/>
    <lineage>
        <taxon>Eukaryota</taxon>
        <taxon>Sar</taxon>
        <taxon>Stramenopiles</taxon>
        <taxon>Oomycota</taxon>
        <taxon>Saprolegniomycetes</taxon>
        <taxon>Saprolegniales</taxon>
        <taxon>Achlyaceae</taxon>
        <taxon>Thraustotheca</taxon>
    </lineage>
</organism>
<proteinExistence type="predicted"/>
<protein>
    <submittedName>
        <fullName evidence="7">Amino Acid-Polyamine-Organocation (APC) Family</fullName>
    </submittedName>
</protein>
<feature type="transmembrane region" description="Helical" evidence="5">
    <location>
        <begin position="192"/>
        <end position="214"/>
    </location>
</feature>
<evidence type="ECO:0000256" key="1">
    <source>
        <dbReference type="ARBA" id="ARBA00004141"/>
    </source>
</evidence>
<gene>
    <name evidence="7" type="ORF">THRCLA_03478</name>
</gene>
<dbReference type="InterPro" id="IPR004841">
    <property type="entry name" value="AA-permease/SLC12A_dom"/>
</dbReference>
<feature type="transmembrane region" description="Helical" evidence="5">
    <location>
        <begin position="57"/>
        <end position="76"/>
    </location>
</feature>